<dbReference type="OrthoDB" id="436461at2"/>
<dbReference type="Pfam" id="PF10593">
    <property type="entry name" value="Z1"/>
    <property type="match status" value="1"/>
</dbReference>
<organism evidence="2 3">
    <name type="scientific">Frischella perrara</name>
    <dbReference type="NCBI Taxonomy" id="1267021"/>
    <lineage>
        <taxon>Bacteria</taxon>
        <taxon>Pseudomonadati</taxon>
        <taxon>Pseudomonadota</taxon>
        <taxon>Gammaproteobacteria</taxon>
        <taxon>Orbales</taxon>
        <taxon>Orbaceae</taxon>
        <taxon>Frischella</taxon>
    </lineage>
</organism>
<proteinExistence type="predicted"/>
<dbReference type="KEGG" id="fpp:FPB0191_02169"/>
<dbReference type="AlphaFoldDB" id="A0A0A7S368"/>
<gene>
    <name evidence="2" type="ORF">FPB0191_02169</name>
</gene>
<dbReference type="InterPro" id="IPR018310">
    <property type="entry name" value="Put_endonuclease_Z1-dom"/>
</dbReference>
<evidence type="ECO:0000313" key="3">
    <source>
        <dbReference type="Proteomes" id="UP000030901"/>
    </source>
</evidence>
<dbReference type="SUPFAM" id="SSF52540">
    <property type="entry name" value="P-loop containing nucleoside triphosphate hydrolases"/>
    <property type="match status" value="1"/>
</dbReference>
<dbReference type="RefSeq" id="WP_039106032.1">
    <property type="nucleotide sequence ID" value="NZ_CP009056.1"/>
</dbReference>
<keyword evidence="3" id="KW-1185">Reference proteome</keyword>
<reference evidence="2 3" key="1">
    <citation type="journal article" date="2014" name="Appl. Environ. Microbiol.">
        <title>Gut symbionts from distinct hosts exhibit genotoxic activity via divergent colibactin biosynthetic pathways.</title>
        <authorList>
            <person name="Engel P."/>
            <person name="Vizcaino M.I."/>
            <person name="Crawford J.M."/>
        </authorList>
    </citation>
    <scope>NUCLEOTIDE SEQUENCE [LARGE SCALE GENOMIC DNA]</scope>
    <source>
        <strain evidence="2 3">PEB0191</strain>
    </source>
</reference>
<evidence type="ECO:0000313" key="2">
    <source>
        <dbReference type="EMBL" id="AJA45975.1"/>
    </source>
</evidence>
<dbReference type="Proteomes" id="UP000030901">
    <property type="component" value="Chromosome"/>
</dbReference>
<dbReference type="InterPro" id="IPR027417">
    <property type="entry name" value="P-loop_NTPase"/>
</dbReference>
<protein>
    <submittedName>
        <fullName evidence="2">Z1 domain protein</fullName>
    </submittedName>
</protein>
<sequence length="897" mass="103053">MYSKEQIIKMVLGALEEEAYKSEQEITSSWLNEQLQKCLSMPSIMQGDLKVIEKRFREKFNVTIGEAIILTDNDIEEDWFTERRKEETDWYYWNRYSSYAKSKDLPRNILKRTDSDTDEILARLGDPKSKTAYHVKGMVVGDVQSGKTNNYTALINKAADIGYKLIIILTGTVEDLRSQTQERLDKDFVGSISIAGRATRDRETKYIGVGLLENPRLPYCLTDQQNDIEKTPRNSIAVINDLILVVTKKNTHKLNYLLKWLKSEINAKNGYIEQPILIIDDEADNASVNTGNPEEDPKKINRLIREVINTGQKVSYVAYTATPFANIFIDPDSDGDIADTEDLFPKDFIVALNASSSYHGASYFFNEDPSNRICNIIDDAENHLPLVHKTGVSITSIPKSLINAIGVFLLACAVKDLRRKKLLITNNDYDSMLINMSRLTAVQSDLEPFIKNCLDEYWNAITLYSNHNNCEQVSNTMADLYALWNENYAGTINESWKEVCQALSTMEEPKVITIHSKSGNTLKYDQYGPKKQIIIGGSKLSRGLTLEGLVVSYFYRRSVMYDSLMQMGRWYGYREGYKDLLKLWLTSESLDWYFHILEATEDLRRQIAEMKKKKMTPRQFGLRVRASPDALMVTAVNKMKTSTRIVTRLRFDDKLLETDCVDSRPEIIQKNLDIFSDFIQQIAAKERNPEDIPDSQKQHLHFLNISADIVIDCLEKLTNHPSCGFWADNSQFIPFLNVLADNDAKLWDVFVFQLKKSSEERNWIDKNGRQFIRVNRTVVDIRKNANNKNELRLNANSRLTDKGIEALGLTKEEIEEINEKFNGKPPADKIYRRKRNKPSIIFHIVNAVNKNGLHKTTVLGWVISIPPSNHAGSEVRWEVTRDWFERYGTQLTDESEI</sequence>
<dbReference type="HOGENOM" id="CLU_007800_1_0_6"/>
<name>A0A0A7S368_FRIPE</name>
<feature type="domain" description="Putative endonuclease Z1" evidence="1">
    <location>
        <begin position="400"/>
        <end position="630"/>
    </location>
</feature>
<dbReference type="STRING" id="1267021.FPB0191_02169"/>
<dbReference type="EMBL" id="CP009056">
    <property type="protein sequence ID" value="AJA45975.1"/>
    <property type="molecule type" value="Genomic_DNA"/>
</dbReference>
<accession>A0A0A7S368</accession>
<evidence type="ECO:0000259" key="1">
    <source>
        <dbReference type="Pfam" id="PF10593"/>
    </source>
</evidence>